<evidence type="ECO:0000313" key="1">
    <source>
        <dbReference type="EMBL" id="KAK6741300.1"/>
    </source>
</evidence>
<evidence type="ECO:0000313" key="2">
    <source>
        <dbReference type="Proteomes" id="UP001303046"/>
    </source>
</evidence>
<comment type="caution">
    <text evidence="1">The sequence shown here is derived from an EMBL/GenBank/DDBJ whole genome shotgun (WGS) entry which is preliminary data.</text>
</comment>
<evidence type="ECO:0008006" key="3">
    <source>
        <dbReference type="Google" id="ProtNLM"/>
    </source>
</evidence>
<dbReference type="Proteomes" id="UP001303046">
    <property type="component" value="Unassembled WGS sequence"/>
</dbReference>
<gene>
    <name evidence="1" type="primary">Necator_chrIII.g10027</name>
    <name evidence="1" type="ORF">RB195_009262</name>
</gene>
<reference evidence="1 2" key="1">
    <citation type="submission" date="2023-08" db="EMBL/GenBank/DDBJ databases">
        <title>A Necator americanus chromosomal reference genome.</title>
        <authorList>
            <person name="Ilik V."/>
            <person name="Petrzelkova K.J."/>
            <person name="Pardy F."/>
            <person name="Fuh T."/>
            <person name="Niatou-Singa F.S."/>
            <person name="Gouil Q."/>
            <person name="Baker L."/>
            <person name="Ritchie M.E."/>
            <person name="Jex A.R."/>
            <person name="Gazzola D."/>
            <person name="Li H."/>
            <person name="Toshio Fujiwara R."/>
            <person name="Zhan B."/>
            <person name="Aroian R.V."/>
            <person name="Pafco B."/>
            <person name="Schwarz E.M."/>
        </authorList>
    </citation>
    <scope>NUCLEOTIDE SEQUENCE [LARGE SCALE GENOMIC DNA]</scope>
    <source>
        <strain evidence="1 2">Aroian</strain>
        <tissue evidence="1">Whole animal</tissue>
    </source>
</reference>
<protein>
    <recommendedName>
        <fullName evidence="3">Peptidase S1 domain-containing protein</fullName>
    </recommendedName>
</protein>
<name>A0ABR1CV37_NECAM</name>
<keyword evidence="2" id="KW-1185">Reference proteome</keyword>
<organism evidence="1 2">
    <name type="scientific">Necator americanus</name>
    <name type="common">Human hookworm</name>
    <dbReference type="NCBI Taxonomy" id="51031"/>
    <lineage>
        <taxon>Eukaryota</taxon>
        <taxon>Metazoa</taxon>
        <taxon>Ecdysozoa</taxon>
        <taxon>Nematoda</taxon>
        <taxon>Chromadorea</taxon>
        <taxon>Rhabditida</taxon>
        <taxon>Rhabditina</taxon>
        <taxon>Rhabditomorpha</taxon>
        <taxon>Strongyloidea</taxon>
        <taxon>Ancylostomatidae</taxon>
        <taxon>Bunostominae</taxon>
        <taxon>Necator</taxon>
    </lineage>
</organism>
<dbReference type="EMBL" id="JAVFWL010000003">
    <property type="protein sequence ID" value="KAK6741300.1"/>
    <property type="molecule type" value="Genomic_DNA"/>
</dbReference>
<accession>A0ABR1CV37</accession>
<proteinExistence type="predicted"/>
<sequence length="178" mass="19962">MDRSNRGETQYLEDLERDISNGEAHELSVVKYPASSSPMLYPYGASMKLFRSVLTTTVPRELHDSDKLSTISVHELLLPHKKNFLEYIIIRDLIPLGRHGVCKNAVVHHGSPAGLCGRYEQNDVEADSTHLLTLSFIEITGREGGYTYGIVREPSAVSCLVAWTRQRAAEINRIVYCS</sequence>